<evidence type="ECO:0000313" key="4">
    <source>
        <dbReference type="Proteomes" id="UP000684084"/>
    </source>
</evidence>
<dbReference type="Proteomes" id="UP000684084">
    <property type="component" value="Unassembled WGS sequence"/>
</dbReference>
<dbReference type="SUPFAM" id="SSF49899">
    <property type="entry name" value="Concanavalin A-like lectins/glucanases"/>
    <property type="match status" value="1"/>
</dbReference>
<dbReference type="Pfam" id="PF13385">
    <property type="entry name" value="Laminin_G_3"/>
    <property type="match status" value="1"/>
</dbReference>
<dbReference type="VEuPathDB" id="FungiDB:RhiirFUN_002441"/>
<dbReference type="EMBL" id="CAGKOT010000059">
    <property type="protein sequence ID" value="CAB5387782.1"/>
    <property type="molecule type" value="Genomic_DNA"/>
</dbReference>
<evidence type="ECO:0000313" key="2">
    <source>
        <dbReference type="EMBL" id="PKC56951.1"/>
    </source>
</evidence>
<name>A0A2I1FCS0_9GLOM</name>
<gene>
    <name evidence="1" type="ORF">CHRIB12_LOCUS20304</name>
    <name evidence="2" type="ORF">RhiirA1_541855</name>
</gene>
<dbReference type="Proteomes" id="UP000232688">
    <property type="component" value="Unassembled WGS sequence"/>
</dbReference>
<protein>
    <recommendedName>
        <fullName evidence="5">Concanavalin A-like lectin/glucanase</fullName>
    </recommendedName>
</protein>
<accession>A0A2I1FCS0</accession>
<reference evidence="1" key="3">
    <citation type="submission" date="2020-05" db="EMBL/GenBank/DDBJ databases">
        <authorList>
            <person name="Rincon C."/>
            <person name="Sanders R I."/>
            <person name="Robbins C."/>
            <person name="Chaturvedi A."/>
        </authorList>
    </citation>
    <scope>NUCLEOTIDE SEQUENCE</scope>
    <source>
        <strain evidence="1">CHB12</strain>
    </source>
</reference>
<dbReference type="VEuPathDB" id="FungiDB:RhiirA1_541855"/>
<sequence>MKKFVVKEWAELISDPISMGEQDQRVFEHASLPAVSDMLSITLRLKIRSHANDWATILHKGTGHPVRTPGLWLSAHISILSPQFSGSWQDCVVIGTDERLTLNKWYHLAIILSDPEKRSDFYIDGEWVGFISVCKVKTQKIVFNDGPLHIGRAFSHNGFNGEIRYDLKLW</sequence>
<dbReference type="VEuPathDB" id="FungiDB:FUN_002391"/>
<dbReference type="InterPro" id="IPR013320">
    <property type="entry name" value="ConA-like_dom_sf"/>
</dbReference>
<evidence type="ECO:0008006" key="5">
    <source>
        <dbReference type="Google" id="ProtNLM"/>
    </source>
</evidence>
<dbReference type="AlphaFoldDB" id="A0A2I1FCS0"/>
<reference evidence="2 3" key="2">
    <citation type="submission" date="2017-10" db="EMBL/GenBank/DDBJ databases">
        <title>Genome analyses suggest a sexual origin of heterokaryosis in a supposedly ancient asexual fungus.</title>
        <authorList>
            <person name="Corradi N."/>
            <person name="Sedzielewska K."/>
            <person name="Noel J."/>
            <person name="Charron P."/>
            <person name="Farinelli L."/>
            <person name="Marton T."/>
            <person name="Kruger M."/>
            <person name="Pelin A."/>
            <person name="Brachmann A."/>
            <person name="Corradi N."/>
        </authorList>
    </citation>
    <scope>NUCLEOTIDE SEQUENCE [LARGE SCALE GENOMIC DNA]</scope>
    <source>
        <strain evidence="2 3">A1</strain>
    </source>
</reference>
<organism evidence="1 4">
    <name type="scientific">Rhizophagus irregularis</name>
    <dbReference type="NCBI Taxonomy" id="588596"/>
    <lineage>
        <taxon>Eukaryota</taxon>
        <taxon>Fungi</taxon>
        <taxon>Fungi incertae sedis</taxon>
        <taxon>Mucoromycota</taxon>
        <taxon>Glomeromycotina</taxon>
        <taxon>Glomeromycetes</taxon>
        <taxon>Glomerales</taxon>
        <taxon>Glomeraceae</taxon>
        <taxon>Rhizophagus</taxon>
    </lineage>
</organism>
<dbReference type="OrthoDB" id="2324354at2759"/>
<dbReference type="EMBL" id="LLXH01001971">
    <property type="protein sequence ID" value="PKC56951.1"/>
    <property type="molecule type" value="Genomic_DNA"/>
</dbReference>
<reference evidence="2 3" key="1">
    <citation type="submission" date="2017-10" db="EMBL/GenBank/DDBJ databases">
        <title>Extensive intraspecific genome diversity in a model arbuscular mycorrhizal fungus.</title>
        <authorList>
            <person name="Chen E.C.H."/>
            <person name="Morin E."/>
            <person name="Baudet D."/>
            <person name="Noel J."/>
            <person name="Ndikumana S."/>
            <person name="Charron P."/>
            <person name="St-Onge C."/>
            <person name="Giorgi J."/>
            <person name="Grigoriev I.V."/>
            <person name="Roux C."/>
            <person name="Martin F.M."/>
            <person name="Corradi N."/>
        </authorList>
    </citation>
    <scope>NUCLEOTIDE SEQUENCE [LARGE SCALE GENOMIC DNA]</scope>
    <source>
        <strain evidence="2 3">A1</strain>
    </source>
</reference>
<evidence type="ECO:0000313" key="3">
    <source>
        <dbReference type="Proteomes" id="UP000232688"/>
    </source>
</evidence>
<proteinExistence type="predicted"/>
<comment type="caution">
    <text evidence="1">The sequence shown here is derived from an EMBL/GenBank/DDBJ whole genome shotgun (WGS) entry which is preliminary data.</text>
</comment>
<dbReference type="Gene3D" id="2.60.120.200">
    <property type="match status" value="1"/>
</dbReference>
<evidence type="ECO:0000313" key="1">
    <source>
        <dbReference type="EMBL" id="CAB5387782.1"/>
    </source>
</evidence>